<dbReference type="GO" id="GO:0005737">
    <property type="term" value="C:cytoplasm"/>
    <property type="evidence" value="ECO:0007669"/>
    <property type="project" value="UniProtKB-SubCell"/>
</dbReference>
<keyword evidence="8" id="KW-0732">Signal</keyword>
<reference evidence="10" key="1">
    <citation type="journal article" date="2023" name="G3 (Bethesda)">
        <title>A reference genome for the long-term kleptoplast-retaining sea slug Elysia crispata morphotype clarki.</title>
        <authorList>
            <person name="Eastman K.E."/>
            <person name="Pendleton A.L."/>
            <person name="Shaikh M.A."/>
            <person name="Suttiyut T."/>
            <person name="Ogas R."/>
            <person name="Tomko P."/>
            <person name="Gavelis G."/>
            <person name="Widhalm J.R."/>
            <person name="Wisecaver J.H."/>
        </authorList>
    </citation>
    <scope>NUCLEOTIDE SEQUENCE</scope>
    <source>
        <strain evidence="10">ECLA1</strain>
    </source>
</reference>
<dbReference type="PANTHER" id="PTHR11717:SF7">
    <property type="entry name" value="LOW MOLECULAR WEIGHT PHOSPHOTYROSINE PROTEIN PHOSPHATASE"/>
    <property type="match status" value="1"/>
</dbReference>
<dbReference type="InterPro" id="IPR002115">
    <property type="entry name" value="Tyr_Pase_low_mol_wt_mml"/>
</dbReference>
<evidence type="ECO:0000256" key="3">
    <source>
        <dbReference type="ARBA" id="ARBA00022490"/>
    </source>
</evidence>
<evidence type="ECO:0000256" key="2">
    <source>
        <dbReference type="ARBA" id="ARBA00011063"/>
    </source>
</evidence>
<comment type="subcellular location">
    <subcellularLocation>
        <location evidence="1 7">Cytoplasm</location>
    </subcellularLocation>
</comment>
<dbReference type="PANTHER" id="PTHR11717">
    <property type="entry name" value="LOW MOLECULAR WEIGHT PROTEIN TYROSINE PHOSPHATASE"/>
    <property type="match status" value="1"/>
</dbReference>
<dbReference type="Gene3D" id="3.40.50.2300">
    <property type="match status" value="1"/>
</dbReference>
<evidence type="ECO:0000313" key="11">
    <source>
        <dbReference type="Proteomes" id="UP001283361"/>
    </source>
</evidence>
<sequence length="156" mass="18252">MKKWVLFVCFGNICRSTMAEAIFIHLLQKRQIEQKWKVDSAGHGNWHLGKAPEERTLQVLSQNNIRGYTHTARLITNDDFATFDYILCMDDYNLRNLKYMKPTGSKSLIYRLGDFDPKGEKIIFDPYFSDSIEAYKEVYRQCCRCCQAFLSQVQGN</sequence>
<dbReference type="InterPro" id="IPR023485">
    <property type="entry name" value="Ptyr_pPase"/>
</dbReference>
<dbReference type="PRINTS" id="PR00719">
    <property type="entry name" value="LMWPTPASE"/>
</dbReference>
<keyword evidence="5 7" id="KW-0904">Protein phosphatase</keyword>
<dbReference type="EC" id="3.1.3.2" evidence="7"/>
<feature type="signal peptide" evidence="8">
    <location>
        <begin position="1"/>
        <end position="19"/>
    </location>
</feature>
<dbReference type="GO" id="GO:0003993">
    <property type="term" value="F:acid phosphatase activity"/>
    <property type="evidence" value="ECO:0007669"/>
    <property type="project" value="UniProtKB-UniRule"/>
</dbReference>
<dbReference type="AlphaFoldDB" id="A0AAE0Z0A1"/>
<feature type="active site" description="Nucleophile" evidence="6">
    <location>
        <position position="9"/>
    </location>
</feature>
<feature type="active site" evidence="6">
    <location>
        <position position="15"/>
    </location>
</feature>
<comment type="catalytic activity">
    <reaction evidence="7">
        <text>O-phospho-L-tyrosyl-[protein] + H2O = L-tyrosyl-[protein] + phosphate</text>
        <dbReference type="Rhea" id="RHEA:10684"/>
        <dbReference type="Rhea" id="RHEA-COMP:10136"/>
        <dbReference type="Rhea" id="RHEA-COMP:20101"/>
        <dbReference type="ChEBI" id="CHEBI:15377"/>
        <dbReference type="ChEBI" id="CHEBI:43474"/>
        <dbReference type="ChEBI" id="CHEBI:46858"/>
        <dbReference type="ChEBI" id="CHEBI:61978"/>
        <dbReference type="EC" id="3.1.3.48"/>
    </reaction>
</comment>
<feature type="active site" description="Proton donor" evidence="6">
    <location>
        <position position="125"/>
    </location>
</feature>
<dbReference type="EMBL" id="JAWDGP010004990">
    <property type="protein sequence ID" value="KAK3760372.1"/>
    <property type="molecule type" value="Genomic_DNA"/>
</dbReference>
<comment type="caution">
    <text evidence="10">The sequence shown here is derived from an EMBL/GenBank/DDBJ whole genome shotgun (WGS) entry which is preliminary data.</text>
</comment>
<dbReference type="InterPro" id="IPR017867">
    <property type="entry name" value="Tyr_phospatase_low_mol_wt"/>
</dbReference>
<dbReference type="PRINTS" id="PR00720">
    <property type="entry name" value="MAMMALPTPASE"/>
</dbReference>
<evidence type="ECO:0000256" key="1">
    <source>
        <dbReference type="ARBA" id="ARBA00004496"/>
    </source>
</evidence>
<keyword evidence="11" id="KW-1185">Reference proteome</keyword>
<feature type="domain" description="Phosphotyrosine protein phosphatase I" evidence="9">
    <location>
        <begin position="3"/>
        <end position="152"/>
    </location>
</feature>
<evidence type="ECO:0000256" key="6">
    <source>
        <dbReference type="PIRSR" id="PIRSR617867-1"/>
    </source>
</evidence>
<dbReference type="InterPro" id="IPR050438">
    <property type="entry name" value="LMW_PTPase"/>
</dbReference>
<dbReference type="EC" id="3.1.3.48" evidence="7"/>
<dbReference type="Proteomes" id="UP001283361">
    <property type="component" value="Unassembled WGS sequence"/>
</dbReference>
<dbReference type="CDD" id="cd16343">
    <property type="entry name" value="LMWPTP"/>
    <property type="match status" value="1"/>
</dbReference>
<accession>A0AAE0Z0A1</accession>
<evidence type="ECO:0000256" key="4">
    <source>
        <dbReference type="ARBA" id="ARBA00022801"/>
    </source>
</evidence>
<evidence type="ECO:0000256" key="8">
    <source>
        <dbReference type="SAM" id="SignalP"/>
    </source>
</evidence>
<keyword evidence="3 7" id="KW-0963">Cytoplasm</keyword>
<evidence type="ECO:0000259" key="9">
    <source>
        <dbReference type="SMART" id="SM00226"/>
    </source>
</evidence>
<dbReference type="SUPFAM" id="SSF52788">
    <property type="entry name" value="Phosphotyrosine protein phosphatases I"/>
    <property type="match status" value="1"/>
</dbReference>
<dbReference type="SMART" id="SM00226">
    <property type="entry name" value="LMWPc"/>
    <property type="match status" value="1"/>
</dbReference>
<dbReference type="InterPro" id="IPR036196">
    <property type="entry name" value="Ptyr_pPase_sf"/>
</dbReference>
<comment type="similarity">
    <text evidence="2 7">Belongs to the low molecular weight phosphotyrosine protein phosphatase family.</text>
</comment>
<comment type="catalytic activity">
    <reaction evidence="7">
        <text>a phosphate monoester + H2O = an alcohol + phosphate</text>
        <dbReference type="Rhea" id="RHEA:15017"/>
        <dbReference type="ChEBI" id="CHEBI:15377"/>
        <dbReference type="ChEBI" id="CHEBI:30879"/>
        <dbReference type="ChEBI" id="CHEBI:43474"/>
        <dbReference type="ChEBI" id="CHEBI:67140"/>
        <dbReference type="EC" id="3.1.3.2"/>
    </reaction>
</comment>
<dbReference type="Pfam" id="PF01451">
    <property type="entry name" value="LMWPc"/>
    <property type="match status" value="1"/>
</dbReference>
<feature type="chain" id="PRO_5042197485" description="Low molecular weight phosphotyrosine protein phosphatase" evidence="8">
    <location>
        <begin position="20"/>
        <end position="156"/>
    </location>
</feature>
<evidence type="ECO:0000256" key="7">
    <source>
        <dbReference type="RuleBase" id="RU368115"/>
    </source>
</evidence>
<evidence type="ECO:0000256" key="5">
    <source>
        <dbReference type="ARBA" id="ARBA00022912"/>
    </source>
</evidence>
<proteinExistence type="inferred from homology"/>
<organism evidence="10 11">
    <name type="scientific">Elysia crispata</name>
    <name type="common">lettuce slug</name>
    <dbReference type="NCBI Taxonomy" id="231223"/>
    <lineage>
        <taxon>Eukaryota</taxon>
        <taxon>Metazoa</taxon>
        <taxon>Spiralia</taxon>
        <taxon>Lophotrochozoa</taxon>
        <taxon>Mollusca</taxon>
        <taxon>Gastropoda</taxon>
        <taxon>Heterobranchia</taxon>
        <taxon>Euthyneura</taxon>
        <taxon>Panpulmonata</taxon>
        <taxon>Sacoglossa</taxon>
        <taxon>Placobranchoidea</taxon>
        <taxon>Plakobranchidae</taxon>
        <taxon>Elysia</taxon>
    </lineage>
</organism>
<name>A0AAE0Z0A1_9GAST</name>
<protein>
    <recommendedName>
        <fullName evidence="7">Low molecular weight phosphotyrosine protein phosphatase</fullName>
        <shortName evidence="7">LMW-PTP</shortName>
        <shortName evidence="7">LMW-PTPase</shortName>
        <ecNumber evidence="7">3.1.3.2</ecNumber>
        <ecNumber evidence="7">3.1.3.48</ecNumber>
    </recommendedName>
    <alternativeName>
        <fullName evidence="7">Low molecular weight cytosolic acid phosphatase</fullName>
    </alternativeName>
</protein>
<dbReference type="FunFam" id="3.40.50.2300:FF:000105">
    <property type="entry name" value="Low molecular weight phosphotyrosine protein"/>
    <property type="match status" value="1"/>
</dbReference>
<keyword evidence="4 7" id="KW-0378">Hydrolase</keyword>
<evidence type="ECO:0000313" key="10">
    <source>
        <dbReference type="EMBL" id="KAK3760372.1"/>
    </source>
</evidence>
<comment type="function">
    <text evidence="7">Acts on tyrosine phosphorylated proteins, low-MW aryl phosphates and natural and synthetic acyl phosphates.</text>
</comment>
<gene>
    <name evidence="10" type="ORF">RRG08_029404</name>
</gene>
<dbReference type="GO" id="GO:0004726">
    <property type="term" value="F:non-membrane spanning protein tyrosine phosphatase activity"/>
    <property type="evidence" value="ECO:0007669"/>
    <property type="project" value="InterPro"/>
</dbReference>